<dbReference type="AlphaFoldDB" id="A0A371I981"/>
<dbReference type="Gene3D" id="3.30.420.10">
    <property type="entry name" value="Ribonuclease H-like superfamily/Ribonuclease H"/>
    <property type="match status" value="1"/>
</dbReference>
<dbReference type="InterPro" id="IPR036397">
    <property type="entry name" value="RNaseH_sf"/>
</dbReference>
<reference evidence="1" key="1">
    <citation type="submission" date="2018-05" db="EMBL/GenBank/DDBJ databases">
        <title>Draft genome of Mucuna pruriens seed.</title>
        <authorList>
            <person name="Nnadi N.E."/>
            <person name="Vos R."/>
            <person name="Hasami M.H."/>
            <person name="Devisetty U.K."/>
            <person name="Aguiy J.C."/>
        </authorList>
    </citation>
    <scope>NUCLEOTIDE SEQUENCE [LARGE SCALE GENOMIC DNA]</scope>
    <source>
        <strain evidence="1">JCA_2017</strain>
    </source>
</reference>
<feature type="non-terminal residue" evidence="1">
    <location>
        <position position="1"/>
    </location>
</feature>
<sequence>MLCGNKFDDLGSLEFGYNRVVNKTISYTPFELVYGYNPLSPLDLVPLLVSSITNPIGLSKA</sequence>
<organism evidence="1 2">
    <name type="scientific">Mucuna pruriens</name>
    <name type="common">Velvet bean</name>
    <name type="synonym">Dolichos pruriens</name>
    <dbReference type="NCBI Taxonomy" id="157652"/>
    <lineage>
        <taxon>Eukaryota</taxon>
        <taxon>Viridiplantae</taxon>
        <taxon>Streptophyta</taxon>
        <taxon>Embryophyta</taxon>
        <taxon>Tracheophyta</taxon>
        <taxon>Spermatophyta</taxon>
        <taxon>Magnoliopsida</taxon>
        <taxon>eudicotyledons</taxon>
        <taxon>Gunneridae</taxon>
        <taxon>Pentapetalae</taxon>
        <taxon>rosids</taxon>
        <taxon>fabids</taxon>
        <taxon>Fabales</taxon>
        <taxon>Fabaceae</taxon>
        <taxon>Papilionoideae</taxon>
        <taxon>50 kb inversion clade</taxon>
        <taxon>NPAAA clade</taxon>
        <taxon>indigoferoid/millettioid clade</taxon>
        <taxon>Phaseoleae</taxon>
        <taxon>Mucuna</taxon>
    </lineage>
</organism>
<dbReference type="EMBL" id="QJKJ01000616">
    <property type="protein sequence ID" value="RDY11588.1"/>
    <property type="molecule type" value="Genomic_DNA"/>
</dbReference>
<comment type="caution">
    <text evidence="1">The sequence shown here is derived from an EMBL/GenBank/DDBJ whole genome shotgun (WGS) entry which is preliminary data.</text>
</comment>
<evidence type="ECO:0000313" key="2">
    <source>
        <dbReference type="Proteomes" id="UP000257109"/>
    </source>
</evidence>
<dbReference type="GO" id="GO:0003676">
    <property type="term" value="F:nucleic acid binding"/>
    <property type="evidence" value="ECO:0007669"/>
    <property type="project" value="InterPro"/>
</dbReference>
<dbReference type="Proteomes" id="UP000257109">
    <property type="component" value="Unassembled WGS sequence"/>
</dbReference>
<evidence type="ECO:0000313" key="1">
    <source>
        <dbReference type="EMBL" id="RDY11588.1"/>
    </source>
</evidence>
<accession>A0A371I981</accession>
<keyword evidence="2" id="KW-1185">Reference proteome</keyword>
<name>A0A371I981_MUCPR</name>
<proteinExistence type="predicted"/>
<protein>
    <submittedName>
        <fullName evidence="1">Uncharacterized protein</fullName>
    </submittedName>
</protein>
<gene>
    <name evidence="1" type="ORF">CR513_03739</name>
</gene>
<dbReference type="OrthoDB" id="1935586at2759"/>